<gene>
    <name evidence="1" type="ordered locus">Desti_4038</name>
</gene>
<organism evidence="1 2">
    <name type="scientific">Desulfomonile tiedjei (strain ATCC 49306 / DSM 6799 / DCB-1)</name>
    <dbReference type="NCBI Taxonomy" id="706587"/>
    <lineage>
        <taxon>Bacteria</taxon>
        <taxon>Pseudomonadati</taxon>
        <taxon>Thermodesulfobacteriota</taxon>
        <taxon>Desulfomonilia</taxon>
        <taxon>Desulfomonilales</taxon>
        <taxon>Desulfomonilaceae</taxon>
        <taxon>Desulfomonile</taxon>
    </lineage>
</organism>
<dbReference type="STRING" id="706587.Desti_4038"/>
<dbReference type="Pfam" id="PF13289">
    <property type="entry name" value="SIR2_2"/>
    <property type="match status" value="1"/>
</dbReference>
<evidence type="ECO:0000313" key="1">
    <source>
        <dbReference type="EMBL" id="AFM26678.1"/>
    </source>
</evidence>
<proteinExistence type="predicted"/>
<dbReference type="Proteomes" id="UP000006055">
    <property type="component" value="Chromosome"/>
</dbReference>
<dbReference type="OrthoDB" id="9808492at2"/>
<reference evidence="2" key="1">
    <citation type="submission" date="2012-06" db="EMBL/GenBank/DDBJ databases">
        <title>Complete sequence of chromosome of Desulfomonile tiedjei DSM 6799.</title>
        <authorList>
            <person name="Lucas S."/>
            <person name="Copeland A."/>
            <person name="Lapidus A."/>
            <person name="Glavina del Rio T."/>
            <person name="Dalin E."/>
            <person name="Tice H."/>
            <person name="Bruce D."/>
            <person name="Goodwin L."/>
            <person name="Pitluck S."/>
            <person name="Peters L."/>
            <person name="Ovchinnikova G."/>
            <person name="Zeytun A."/>
            <person name="Lu M."/>
            <person name="Kyrpides N."/>
            <person name="Mavromatis K."/>
            <person name="Ivanova N."/>
            <person name="Brettin T."/>
            <person name="Detter J.C."/>
            <person name="Han C."/>
            <person name="Larimer F."/>
            <person name="Land M."/>
            <person name="Hauser L."/>
            <person name="Markowitz V."/>
            <person name="Cheng J.-F."/>
            <person name="Hugenholtz P."/>
            <person name="Woyke T."/>
            <person name="Wu D."/>
            <person name="Spring S."/>
            <person name="Schroeder M."/>
            <person name="Brambilla E."/>
            <person name="Klenk H.-P."/>
            <person name="Eisen J.A."/>
        </authorList>
    </citation>
    <scope>NUCLEOTIDE SEQUENCE [LARGE SCALE GENOMIC DNA]</scope>
    <source>
        <strain evidence="2">ATCC 49306 / DSM 6799 / DCB-1</strain>
    </source>
</reference>
<dbReference type="AlphaFoldDB" id="I4CAT7"/>
<evidence type="ECO:0000313" key="2">
    <source>
        <dbReference type="Proteomes" id="UP000006055"/>
    </source>
</evidence>
<dbReference type="EMBL" id="CP003360">
    <property type="protein sequence ID" value="AFM26678.1"/>
    <property type="molecule type" value="Genomic_DNA"/>
</dbReference>
<protein>
    <submittedName>
        <fullName evidence="1">Uncharacterized protein</fullName>
    </submittedName>
</protein>
<name>I4CAT7_DESTA</name>
<accession>I4CAT7</accession>
<dbReference type="RefSeq" id="WP_014811804.1">
    <property type="nucleotide sequence ID" value="NC_018025.1"/>
</dbReference>
<dbReference type="HOGENOM" id="CLU_658461_0_0_7"/>
<dbReference type="KEGG" id="dti:Desti_4038"/>
<keyword evidence="2" id="KW-1185">Reference proteome</keyword>
<dbReference type="eggNOG" id="ENOG5033CPW">
    <property type="taxonomic scope" value="Bacteria"/>
</dbReference>
<sequence length="417" mass="48401">MLKRVSFLFGSGISLPAKMPSVDDITQSVLSGSGIMRHTNGRYYVDQSCCGIMAEYVERVVKFLTRLSVEIERYYNSKPYYNDTPPVNYEDLYYLALQILDSEMGEYDNPIVQPFVDKILPDISPLLGIDECETKWEFYKIAEEATNFISDTVCGLLESTKPTNLDYLNCVRDASCDLKTSFLEIFTLNHDTILESYLEKQNIEYTAGFEPPENGYHYWSPKAFSDSSHKVRLFKLHGSVNWFRYKPTAATGINDPVGIADDGRHWLIKSPSGELRRRYARNRGRPVLLVGTFNKMLEYTNRIFADLFFEFRRALSQTDLLIVSGYGFGDQGINAQVVEWMNSSKKKKIIVIHQDPDGLKWRSRGNVLTRWDDWVRDRQLATIEKWIEDTSWEDIQSRMAELRQYCARRTSRQRDSR</sequence>